<proteinExistence type="predicted"/>
<comment type="caution">
    <text evidence="2">The sequence shown here is derived from an EMBL/GenBank/DDBJ whole genome shotgun (WGS) entry which is preliminary data.</text>
</comment>
<protein>
    <submittedName>
        <fullName evidence="2">Phasin family protein</fullName>
    </submittedName>
</protein>
<dbReference type="InterPro" id="IPR018968">
    <property type="entry name" value="Phasin"/>
</dbReference>
<dbReference type="Proteomes" id="UP000587991">
    <property type="component" value="Unassembled WGS sequence"/>
</dbReference>
<sequence length="179" mass="18847">MQANEALKAFSLKQLESALQLAQISLQSTEQLIRLQLDVAKSTLESQAQKAQAATELKTPEQLAQYNKDSIKAGLESVLSYSNSLYELASQTQSELGKLGESQLTALNKDIISTLDQTAKHAPAGSETAVAVAKQTVQATAAAIDSLTKAAKQVADFAEASVKAAATATTDAVRQAARL</sequence>
<dbReference type="NCBIfam" id="TIGR01841">
    <property type="entry name" value="phasin"/>
    <property type="match status" value="1"/>
</dbReference>
<dbReference type="AlphaFoldDB" id="A0A847S4W5"/>
<dbReference type="RefSeq" id="WP_168875482.1">
    <property type="nucleotide sequence ID" value="NZ_JABAIM010000001.1"/>
</dbReference>
<evidence type="ECO:0000313" key="3">
    <source>
        <dbReference type="Proteomes" id="UP000587991"/>
    </source>
</evidence>
<feature type="domain" description="Phasin" evidence="1">
    <location>
        <begin position="6"/>
        <end position="103"/>
    </location>
</feature>
<dbReference type="InterPro" id="IPR010127">
    <property type="entry name" value="Phasin_subfam-1"/>
</dbReference>
<dbReference type="EMBL" id="JABAIM010000001">
    <property type="protein sequence ID" value="NLR73825.1"/>
    <property type="molecule type" value="Genomic_DNA"/>
</dbReference>
<evidence type="ECO:0000313" key="2">
    <source>
        <dbReference type="EMBL" id="NLR73825.1"/>
    </source>
</evidence>
<reference evidence="2 3" key="1">
    <citation type="submission" date="2020-04" db="EMBL/GenBank/DDBJ databases">
        <title>Draft genome of Leeia sp. IMCC25680.</title>
        <authorList>
            <person name="Song J."/>
            <person name="Cho J.-C."/>
        </authorList>
    </citation>
    <scope>NUCLEOTIDE SEQUENCE [LARGE SCALE GENOMIC DNA]</scope>
    <source>
        <strain evidence="2 3">IMCC25680</strain>
    </source>
</reference>
<name>A0A847S4W5_9NEIS</name>
<gene>
    <name evidence="2" type="ORF">HF682_01460</name>
</gene>
<dbReference type="Pfam" id="PF09361">
    <property type="entry name" value="Phasin_2"/>
    <property type="match status" value="1"/>
</dbReference>
<evidence type="ECO:0000259" key="1">
    <source>
        <dbReference type="Pfam" id="PF09361"/>
    </source>
</evidence>
<keyword evidence="3" id="KW-1185">Reference proteome</keyword>
<organism evidence="2 3">
    <name type="scientific">Leeia aquatica</name>
    <dbReference type="NCBI Taxonomy" id="2725557"/>
    <lineage>
        <taxon>Bacteria</taxon>
        <taxon>Pseudomonadati</taxon>
        <taxon>Pseudomonadota</taxon>
        <taxon>Betaproteobacteria</taxon>
        <taxon>Neisseriales</taxon>
        <taxon>Leeiaceae</taxon>
        <taxon>Leeia</taxon>
    </lineage>
</organism>
<accession>A0A847S4W5</accession>